<keyword evidence="3" id="KW-0732">Signal</keyword>
<dbReference type="SUPFAM" id="SSF48239">
    <property type="entry name" value="Terpenoid cyclases/Protein prenyltransferases"/>
    <property type="match status" value="1"/>
</dbReference>
<dbReference type="InterPro" id="IPR008930">
    <property type="entry name" value="Terpenoid_cyclase/PrenylTrfase"/>
</dbReference>
<keyword evidence="2" id="KW-1133">Transmembrane helix</keyword>
<evidence type="ECO:0000256" key="3">
    <source>
        <dbReference type="SAM" id="SignalP"/>
    </source>
</evidence>
<dbReference type="eggNOG" id="COG1657">
    <property type="taxonomic scope" value="Bacteria"/>
</dbReference>
<feature type="region of interest" description="Disordered" evidence="1">
    <location>
        <begin position="31"/>
        <end position="101"/>
    </location>
</feature>
<organism evidence="4 5">
    <name type="scientific">Knoellia sinensis KCTC 19936</name>
    <dbReference type="NCBI Taxonomy" id="1385520"/>
    <lineage>
        <taxon>Bacteria</taxon>
        <taxon>Bacillati</taxon>
        <taxon>Actinomycetota</taxon>
        <taxon>Actinomycetes</taxon>
        <taxon>Micrococcales</taxon>
        <taxon>Intrasporangiaceae</taxon>
        <taxon>Knoellia</taxon>
    </lineage>
</organism>
<comment type="caution">
    <text evidence="4">The sequence shown here is derived from an EMBL/GenBank/DDBJ whole genome shotgun (WGS) entry which is preliminary data.</text>
</comment>
<dbReference type="AlphaFoldDB" id="A0A0A0JGI5"/>
<dbReference type="Proteomes" id="UP000030002">
    <property type="component" value="Unassembled WGS sequence"/>
</dbReference>
<protein>
    <submittedName>
        <fullName evidence="4">Peptidase</fullName>
    </submittedName>
</protein>
<feature type="signal peptide" evidence="3">
    <location>
        <begin position="1"/>
        <end position="29"/>
    </location>
</feature>
<proteinExistence type="predicted"/>
<dbReference type="STRING" id="1385520.N802_01275"/>
<keyword evidence="2" id="KW-0472">Membrane</keyword>
<evidence type="ECO:0000256" key="1">
    <source>
        <dbReference type="SAM" id="MobiDB-lite"/>
    </source>
</evidence>
<dbReference type="RefSeq" id="WP_052109278.1">
    <property type="nucleotide sequence ID" value="NZ_AVPJ01000001.1"/>
</dbReference>
<dbReference type="OrthoDB" id="4842970at2"/>
<keyword evidence="5" id="KW-1185">Reference proteome</keyword>
<keyword evidence="2" id="KW-0812">Transmembrane</keyword>
<gene>
    <name evidence="4" type="ORF">N802_01275</name>
</gene>
<name>A0A0A0JGI5_9MICO</name>
<accession>A0A0A0JGI5</accession>
<reference evidence="4 5" key="1">
    <citation type="submission" date="2013-08" db="EMBL/GenBank/DDBJ databases">
        <title>The genome sequence of Knoellia sinensis.</title>
        <authorList>
            <person name="Zhu W."/>
            <person name="Wang G."/>
        </authorList>
    </citation>
    <scope>NUCLEOTIDE SEQUENCE [LARGE SCALE GENOMIC DNA]</scope>
    <source>
        <strain evidence="4 5">KCTC 19936</strain>
    </source>
</reference>
<feature type="compositionally biased region" description="Low complexity" evidence="1">
    <location>
        <begin position="31"/>
        <end position="94"/>
    </location>
</feature>
<evidence type="ECO:0000313" key="5">
    <source>
        <dbReference type="Proteomes" id="UP000030002"/>
    </source>
</evidence>
<evidence type="ECO:0000256" key="2">
    <source>
        <dbReference type="SAM" id="Phobius"/>
    </source>
</evidence>
<dbReference type="Gene3D" id="1.50.10.20">
    <property type="match status" value="1"/>
</dbReference>
<evidence type="ECO:0000313" key="4">
    <source>
        <dbReference type="EMBL" id="KGN34731.1"/>
    </source>
</evidence>
<feature type="region of interest" description="Disordered" evidence="1">
    <location>
        <begin position="435"/>
        <end position="487"/>
    </location>
</feature>
<feature type="transmembrane region" description="Helical" evidence="2">
    <location>
        <begin position="502"/>
        <end position="521"/>
    </location>
</feature>
<feature type="chain" id="PRO_5001964305" evidence="3">
    <location>
        <begin position="30"/>
        <end position="529"/>
    </location>
</feature>
<dbReference type="EMBL" id="AVPJ01000001">
    <property type="protein sequence ID" value="KGN34731.1"/>
    <property type="molecule type" value="Genomic_DNA"/>
</dbReference>
<sequence>MLRSPLRVRVVAPLALAALTLGMPSAALAETVPAPSPTASASAPASASPSPTETAAPNTPSTTATATPTPEVSTPATKPAAPTTTPAAPAAPAPEGKAVPFGADRSSARIAGTPSDQAGYAGGFMVRTLAEQGNHYTYPGSDFFDGGNTIDAILGLDGAKVGQDGADAAFAHLEDNLGSYIGTDFSSLYAGPTAKALLAVVAHGGDPTAFGGVDLVDELVNNSLGAVEPGRFSDLPVDCGFDTCDYSNTIGQSLAIIAVGRATGEVPGEAVDLLLDQQCADGGFRGTINPAGDACASDLDATAFAVQALVGLGADEAVDGLDYLASKQQSSGGFINGDGVVNTNSTAVAAQAFAAAGWTEELGAAQGFLAELQLDCTFTAGLRGGIAFSAADRATLLKTPGDQEAIDKMLRATPQSTLALAGGSLLDVTVEGTKASAPSVPCSTSPSPTGTSAPTPTETTPGTGTGSGTATPSATAPTGSNPSTTAPATAGPGLAYTGGSPVAPLTLAVLLLLAGAATILASRRRGARQ</sequence>